<gene>
    <name evidence="2" type="ORF">FFZ77_30340</name>
</gene>
<organism evidence="2 3">
    <name type="scientific">Streptomyces katsurahamanus</name>
    <dbReference type="NCBI Taxonomy" id="2577098"/>
    <lineage>
        <taxon>Bacteria</taxon>
        <taxon>Bacillati</taxon>
        <taxon>Actinomycetota</taxon>
        <taxon>Actinomycetes</taxon>
        <taxon>Kitasatosporales</taxon>
        <taxon>Streptomycetaceae</taxon>
        <taxon>Streptomyces</taxon>
    </lineage>
</organism>
<evidence type="ECO:0000313" key="2">
    <source>
        <dbReference type="EMBL" id="MQS39728.1"/>
    </source>
</evidence>
<evidence type="ECO:0000256" key="1">
    <source>
        <dbReference type="SAM" id="MobiDB-lite"/>
    </source>
</evidence>
<evidence type="ECO:0000313" key="3">
    <source>
        <dbReference type="Proteomes" id="UP000460558"/>
    </source>
</evidence>
<protein>
    <submittedName>
        <fullName evidence="2">Uncharacterized protein</fullName>
    </submittedName>
</protein>
<sequence>MGGRTRSASVNSHTVPGPGPADSSTTCAPPISPVTVDFQSSTGRYARTAPVSGRGSPGLPIPTTRPNRLKRRTRASSWVSPEAKKALSPQLPPGTSMGSEAISGSVENGRRYST</sequence>
<feature type="compositionally biased region" description="Polar residues" evidence="1">
    <location>
        <begin position="1"/>
        <end position="14"/>
    </location>
</feature>
<comment type="caution">
    <text evidence="2">The sequence shown here is derived from an EMBL/GenBank/DDBJ whole genome shotgun (WGS) entry which is preliminary data.</text>
</comment>
<proteinExistence type="predicted"/>
<feature type="region of interest" description="Disordered" evidence="1">
    <location>
        <begin position="1"/>
        <end position="114"/>
    </location>
</feature>
<name>A0ABW9P2A3_9ACTN</name>
<keyword evidence="3" id="KW-1185">Reference proteome</keyword>
<reference evidence="2 3" key="1">
    <citation type="submission" date="2019-06" db="EMBL/GenBank/DDBJ databases">
        <title>Comparative genomics and metabolomics analyses of clavulanic acid producing Streptomyces species provides insight into specialized metabolism and evolution of beta-lactam biosynthetic gene clusters.</title>
        <authorList>
            <person name="Moore M.A."/>
            <person name="Cruz-Morales P."/>
            <person name="Barona Gomez F."/>
            <person name="Kapil T."/>
        </authorList>
    </citation>
    <scope>NUCLEOTIDE SEQUENCE [LARGE SCALE GENOMIC DNA]</scope>
    <source>
        <strain evidence="2 3">T-272</strain>
    </source>
</reference>
<accession>A0ABW9P2A3</accession>
<dbReference type="EMBL" id="VDEQ01000365">
    <property type="protein sequence ID" value="MQS39728.1"/>
    <property type="molecule type" value="Genomic_DNA"/>
</dbReference>
<dbReference type="Proteomes" id="UP000460558">
    <property type="component" value="Unassembled WGS sequence"/>
</dbReference>